<organism evidence="2 3">
    <name type="scientific">Araneus ventricosus</name>
    <name type="common">Orbweaver spider</name>
    <name type="synonym">Epeira ventricosa</name>
    <dbReference type="NCBI Taxonomy" id="182803"/>
    <lineage>
        <taxon>Eukaryota</taxon>
        <taxon>Metazoa</taxon>
        <taxon>Ecdysozoa</taxon>
        <taxon>Arthropoda</taxon>
        <taxon>Chelicerata</taxon>
        <taxon>Arachnida</taxon>
        <taxon>Araneae</taxon>
        <taxon>Araneomorphae</taxon>
        <taxon>Entelegynae</taxon>
        <taxon>Araneoidea</taxon>
        <taxon>Araneidae</taxon>
        <taxon>Araneus</taxon>
    </lineage>
</organism>
<proteinExistence type="predicted"/>
<evidence type="ECO:0000259" key="1">
    <source>
        <dbReference type="Pfam" id="PF13966"/>
    </source>
</evidence>
<dbReference type="InterPro" id="IPR026960">
    <property type="entry name" value="RVT-Znf"/>
</dbReference>
<gene>
    <name evidence="2" type="ORF">AVEN_14228_1</name>
</gene>
<protein>
    <recommendedName>
        <fullName evidence="1">Reverse transcriptase zinc-binding domain-containing protein</fullName>
    </recommendedName>
</protein>
<dbReference type="EMBL" id="BGPR01001410">
    <property type="protein sequence ID" value="GBM53200.1"/>
    <property type="molecule type" value="Genomic_DNA"/>
</dbReference>
<comment type="caution">
    <text evidence="2">The sequence shown here is derived from an EMBL/GenBank/DDBJ whole genome shotgun (WGS) entry which is preliminary data.</text>
</comment>
<keyword evidence="3" id="KW-1185">Reference proteome</keyword>
<dbReference type="Proteomes" id="UP000499080">
    <property type="component" value="Unassembled WGS sequence"/>
</dbReference>
<dbReference type="Pfam" id="PF13966">
    <property type="entry name" value="zf-RVT"/>
    <property type="match status" value="1"/>
</dbReference>
<sequence length="106" mass="12317">MSKPRKGDVLLSKFRSNMLPTNKFLHRFNIVSSPNCEFCVNAEETISHILFQCPKYRDPRLQLLKEIQALNPVYSDTSLQSLLNLDKNAKFKLRALEKLCLACKRF</sequence>
<evidence type="ECO:0000313" key="2">
    <source>
        <dbReference type="EMBL" id="GBM53200.1"/>
    </source>
</evidence>
<accession>A0A4Y2GHW3</accession>
<name>A0A4Y2GHW3_ARAVE</name>
<dbReference type="OrthoDB" id="6624721at2759"/>
<dbReference type="AlphaFoldDB" id="A0A4Y2GHW3"/>
<evidence type="ECO:0000313" key="3">
    <source>
        <dbReference type="Proteomes" id="UP000499080"/>
    </source>
</evidence>
<feature type="domain" description="Reverse transcriptase zinc-binding" evidence="1">
    <location>
        <begin position="6"/>
        <end position="56"/>
    </location>
</feature>
<reference evidence="2 3" key="1">
    <citation type="journal article" date="2019" name="Sci. Rep.">
        <title>Orb-weaving spider Araneus ventricosus genome elucidates the spidroin gene catalogue.</title>
        <authorList>
            <person name="Kono N."/>
            <person name="Nakamura H."/>
            <person name="Ohtoshi R."/>
            <person name="Moran D.A.P."/>
            <person name="Shinohara A."/>
            <person name="Yoshida Y."/>
            <person name="Fujiwara M."/>
            <person name="Mori M."/>
            <person name="Tomita M."/>
            <person name="Arakawa K."/>
        </authorList>
    </citation>
    <scope>NUCLEOTIDE SEQUENCE [LARGE SCALE GENOMIC DNA]</scope>
</reference>